<dbReference type="InterPro" id="IPR001387">
    <property type="entry name" value="Cro/C1-type_HTH"/>
</dbReference>
<keyword evidence="4" id="KW-1185">Reference proteome</keyword>
<proteinExistence type="predicted"/>
<evidence type="ECO:0000313" key="5">
    <source>
        <dbReference type="Proteomes" id="UP000297963"/>
    </source>
</evidence>
<evidence type="ECO:0000313" key="3">
    <source>
        <dbReference type="EMBL" id="TFB89538.1"/>
    </source>
</evidence>
<dbReference type="GO" id="GO:0003677">
    <property type="term" value="F:DNA binding"/>
    <property type="evidence" value="ECO:0007669"/>
    <property type="project" value="InterPro"/>
</dbReference>
<dbReference type="EMBL" id="SOFE01000001">
    <property type="protein sequence ID" value="TFB89538.1"/>
    <property type="molecule type" value="Genomic_DNA"/>
</dbReference>
<dbReference type="Gene3D" id="1.10.260.40">
    <property type="entry name" value="lambda repressor-like DNA-binding domains"/>
    <property type="match status" value="1"/>
</dbReference>
<accession>A0A1I2ZLJ1</accession>
<dbReference type="SUPFAM" id="SSF47413">
    <property type="entry name" value="lambda repressor-like DNA-binding domains"/>
    <property type="match status" value="1"/>
</dbReference>
<dbReference type="SMART" id="SM00530">
    <property type="entry name" value="HTH_XRE"/>
    <property type="match status" value="1"/>
</dbReference>
<gene>
    <name evidence="3" type="ORF">E3O11_00580</name>
    <name evidence="2" type="ORF">SAMN05216274_104124</name>
</gene>
<feature type="domain" description="HTH cro/C1-type" evidence="1">
    <location>
        <begin position="16"/>
        <end position="47"/>
    </location>
</feature>
<dbReference type="RefSeq" id="WP_092448833.1">
    <property type="nucleotide sequence ID" value="NZ_BKAC01000002.1"/>
</dbReference>
<dbReference type="STRING" id="995038.SAMN05216274_104124"/>
<dbReference type="AlphaFoldDB" id="A0A1I2ZLJ1"/>
<evidence type="ECO:0000259" key="1">
    <source>
        <dbReference type="PROSITE" id="PS50943"/>
    </source>
</evidence>
<comment type="caution">
    <text evidence="3">The sequence shown here is derived from an EMBL/GenBank/DDBJ whole genome shotgun (WGS) entry which is preliminary data.</text>
</comment>
<organism evidence="3 5">
    <name type="scientific">Cryobacterium levicorallinum</name>
    <dbReference type="NCBI Taxonomy" id="995038"/>
    <lineage>
        <taxon>Bacteria</taxon>
        <taxon>Bacillati</taxon>
        <taxon>Actinomycetota</taxon>
        <taxon>Actinomycetes</taxon>
        <taxon>Micrococcales</taxon>
        <taxon>Microbacteriaceae</taxon>
        <taxon>Cryobacterium</taxon>
    </lineage>
</organism>
<reference evidence="3 5" key="2">
    <citation type="submission" date="2019-03" db="EMBL/GenBank/DDBJ databases">
        <title>Genomics of glacier-inhabiting Cryobacterium strains.</title>
        <authorList>
            <person name="Liu Q."/>
            <person name="Xin Y.-H."/>
        </authorList>
    </citation>
    <scope>NUCLEOTIDE SEQUENCE [LARGE SCALE GENOMIC DNA]</scope>
    <source>
        <strain evidence="3 5">Hh34</strain>
    </source>
</reference>
<reference evidence="2 4" key="1">
    <citation type="submission" date="2016-10" db="EMBL/GenBank/DDBJ databases">
        <authorList>
            <person name="Varghese N."/>
            <person name="Submissions S."/>
        </authorList>
    </citation>
    <scope>NUCLEOTIDE SEQUENCE [LARGE SCALE GENOMIC DNA]</scope>
    <source>
        <strain evidence="2 4">GMCC 1.11211</strain>
    </source>
</reference>
<dbReference type="EMBL" id="FOPW01000004">
    <property type="protein sequence ID" value="SFH38466.1"/>
    <property type="molecule type" value="Genomic_DNA"/>
</dbReference>
<dbReference type="CDD" id="cd00093">
    <property type="entry name" value="HTH_XRE"/>
    <property type="match status" value="1"/>
</dbReference>
<dbReference type="Proteomes" id="UP000297963">
    <property type="component" value="Unassembled WGS sequence"/>
</dbReference>
<dbReference type="Pfam" id="PF01381">
    <property type="entry name" value="HTH_3"/>
    <property type="match status" value="1"/>
</dbReference>
<sequence>MIAQIRSAVDLGDFTRRIRLQHGMTQRQLAVALGTTQRYVSELEAGKPKRADERYFEILAKLGIALSAQSTSPVDDE</sequence>
<name>A0A1I2ZLJ1_9MICO</name>
<dbReference type="Proteomes" id="UP000199681">
    <property type="component" value="Unassembled WGS sequence"/>
</dbReference>
<protein>
    <submittedName>
        <fullName evidence="2">Helix-turn-helix</fullName>
    </submittedName>
    <submittedName>
        <fullName evidence="3">XRE family transcriptional regulator</fullName>
    </submittedName>
</protein>
<dbReference type="InterPro" id="IPR010982">
    <property type="entry name" value="Lambda_DNA-bd_dom_sf"/>
</dbReference>
<evidence type="ECO:0000313" key="2">
    <source>
        <dbReference type="EMBL" id="SFH38466.1"/>
    </source>
</evidence>
<dbReference type="PROSITE" id="PS50943">
    <property type="entry name" value="HTH_CROC1"/>
    <property type="match status" value="1"/>
</dbReference>
<evidence type="ECO:0000313" key="4">
    <source>
        <dbReference type="Proteomes" id="UP000199681"/>
    </source>
</evidence>